<reference evidence="1 2" key="1">
    <citation type="journal article" date="2014" name="Syst. Appl. Microbiol.">
        <title>Genomic insights into the taxonomic status of the three subspecies of Bacillus subtilis.</title>
        <authorList>
            <person name="Yi H."/>
            <person name="Chun J."/>
            <person name="Cha C.J."/>
        </authorList>
    </citation>
    <scope>NUCLEOTIDE SEQUENCE [LARGE SCALE GENOMIC DNA]</scope>
    <source>
        <strain evidence="1 2">KCTC 13429</strain>
    </source>
</reference>
<dbReference type="AlphaFoldDB" id="A0A9W5LM01"/>
<sequence length="50" mass="5980">MLPCPVFLLENLRNKPMKKEEEIDRKQENDETIDFKRLSFGQLLCSRGLR</sequence>
<protein>
    <submittedName>
        <fullName evidence="1">Uncharacterized protein</fullName>
    </submittedName>
</protein>
<dbReference type="EMBL" id="AMXN01000001">
    <property type="protein sequence ID" value="ELS63194.1"/>
    <property type="molecule type" value="Genomic_DNA"/>
</dbReference>
<keyword evidence="2" id="KW-1185">Reference proteome</keyword>
<name>A0A9W5LM01_9BACI</name>
<evidence type="ECO:0000313" key="2">
    <source>
        <dbReference type="Proteomes" id="UP000011182"/>
    </source>
</evidence>
<evidence type="ECO:0000313" key="1">
    <source>
        <dbReference type="EMBL" id="ELS63194.1"/>
    </source>
</evidence>
<organism evidence="1 2">
    <name type="scientific">Bacillus inaquosorum KCTC 13429</name>
    <dbReference type="NCBI Taxonomy" id="1236548"/>
    <lineage>
        <taxon>Bacteria</taxon>
        <taxon>Bacillati</taxon>
        <taxon>Bacillota</taxon>
        <taxon>Bacilli</taxon>
        <taxon>Bacillales</taxon>
        <taxon>Bacillaceae</taxon>
        <taxon>Bacillus</taxon>
    </lineage>
</organism>
<dbReference type="Proteomes" id="UP000011182">
    <property type="component" value="Unassembled WGS sequence"/>
</dbReference>
<accession>A0A9W5LM01</accession>
<proteinExistence type="predicted"/>
<comment type="caution">
    <text evidence="1">The sequence shown here is derived from an EMBL/GenBank/DDBJ whole genome shotgun (WGS) entry which is preliminary data.</text>
</comment>
<gene>
    <name evidence="1" type="ORF">BSI_05850</name>
</gene>